<evidence type="ECO:0000256" key="3">
    <source>
        <dbReference type="PROSITE-ProRule" id="PRU00473"/>
    </source>
</evidence>
<dbReference type="PRINTS" id="PR01021">
    <property type="entry name" value="OMPADOMAIN"/>
</dbReference>
<evidence type="ECO:0000259" key="5">
    <source>
        <dbReference type="PROSITE" id="PS51123"/>
    </source>
</evidence>
<keyword evidence="2 3" id="KW-0472">Membrane</keyword>
<accession>A0A081RSX8</accession>
<organism evidence="6 7">
    <name type="scientific">Photorhabdus temperata subsp. temperata Meg1</name>
    <dbReference type="NCBI Taxonomy" id="1393735"/>
    <lineage>
        <taxon>Bacteria</taxon>
        <taxon>Pseudomonadati</taxon>
        <taxon>Pseudomonadota</taxon>
        <taxon>Gammaproteobacteria</taxon>
        <taxon>Enterobacterales</taxon>
        <taxon>Morganellaceae</taxon>
        <taxon>Photorhabdus</taxon>
    </lineage>
</organism>
<dbReference type="PATRIC" id="fig|1393735.3.peg.3651"/>
<comment type="subcellular location">
    <subcellularLocation>
        <location evidence="1">Cell outer membrane</location>
    </subcellularLocation>
</comment>
<gene>
    <name evidence="6" type="ORF">MEG1DRAFT_03566</name>
</gene>
<keyword evidence="4" id="KW-0812">Transmembrane</keyword>
<dbReference type="PANTHER" id="PTHR30329">
    <property type="entry name" value="STATOR ELEMENT OF FLAGELLAR MOTOR COMPLEX"/>
    <property type="match status" value="1"/>
</dbReference>
<proteinExistence type="predicted"/>
<evidence type="ECO:0000256" key="1">
    <source>
        <dbReference type="ARBA" id="ARBA00004442"/>
    </source>
</evidence>
<dbReference type="Proteomes" id="UP000028002">
    <property type="component" value="Unassembled WGS sequence"/>
</dbReference>
<dbReference type="InterPro" id="IPR036737">
    <property type="entry name" value="OmpA-like_sf"/>
</dbReference>
<dbReference type="InterPro" id="IPR050330">
    <property type="entry name" value="Bact_OuterMem_StrucFunc"/>
</dbReference>
<dbReference type="Pfam" id="PF00691">
    <property type="entry name" value="OmpA"/>
    <property type="match status" value="1"/>
</dbReference>
<sequence length="550" mass="60806">MSCVFKRALWLLACVLAAVLCRFFFPLGNVSVALGLGVILIVAMIAWWQVGRVMREVPGQETLRHLLAELPPAAWRQPVVLTCGENVATLFAGEPVRITPQGCFICASRRNEIATLAEAIIAVRPDWGAQISVLLTLFPEQQRDQPVMVAQIREFRYQVARVAQLTACRTPMLIAGYLDGDISPWFELQADSPMMTVWSQEHSAVGMNIWLTEGEMSQRTARLQQVIAVAAWQRWMVENVLSECQSQESVSQPCYPIAMALMFLPQTPLANNLWTQWLVSRTTLPSISHSLSGTVITPPFPDAMLRLLPRHNGDTPRRRAGVWAIGLLTGFTCLSLTASAWNNQRLLRHIRSDLQHYHAISMTDHRTRAQAYHQLRLDAALLEKYQRDGVPVRLGLGLYLGDRLYMPLMKVINQAVLLAPPPALPKNDKAQTLTLNSLSLFDPGQSRLKAGSVKALVNVLSDINAKPGWMIVITGYTDSTGDTAKNQALSLARAEAVRDWILQASDRSPACFTVRGEGAAQPIATNSTIAGRAANRRVEISLIPGKANDE</sequence>
<feature type="domain" description="OmpA-like" evidence="5">
    <location>
        <begin position="428"/>
        <end position="546"/>
    </location>
</feature>
<protein>
    <submittedName>
        <fullName evidence="6">Outer membrane protein/peptidoglycan-associated (Lipo)protein</fullName>
    </submittedName>
</protein>
<dbReference type="Gene3D" id="3.30.1330.60">
    <property type="entry name" value="OmpA-like domain"/>
    <property type="match status" value="1"/>
</dbReference>
<feature type="transmembrane region" description="Helical" evidence="4">
    <location>
        <begin position="320"/>
        <end position="341"/>
    </location>
</feature>
<dbReference type="EMBL" id="JGVH01000069">
    <property type="protein sequence ID" value="KER01781.1"/>
    <property type="molecule type" value="Genomic_DNA"/>
</dbReference>
<evidence type="ECO:0000313" key="7">
    <source>
        <dbReference type="Proteomes" id="UP000028002"/>
    </source>
</evidence>
<evidence type="ECO:0000256" key="4">
    <source>
        <dbReference type="SAM" id="Phobius"/>
    </source>
</evidence>
<dbReference type="GO" id="GO:0009279">
    <property type="term" value="C:cell outer membrane"/>
    <property type="evidence" value="ECO:0007669"/>
    <property type="project" value="UniProtKB-SubCell"/>
</dbReference>
<dbReference type="AlphaFoldDB" id="A0A081RSX8"/>
<keyword evidence="4" id="KW-1133">Transmembrane helix</keyword>
<name>A0A081RSX8_PHOTE</name>
<dbReference type="InterPro" id="IPR006665">
    <property type="entry name" value="OmpA-like"/>
</dbReference>
<reference evidence="6 7" key="1">
    <citation type="submission" date="2014-03" db="EMBL/GenBank/DDBJ databases">
        <title>Draft Genome of Photorhabdus temperata Meg1.</title>
        <authorList>
            <person name="Hurst S.G.IV."/>
            <person name="Morris K."/>
            <person name="Thomas K."/>
            <person name="Tisa L.S."/>
        </authorList>
    </citation>
    <scope>NUCLEOTIDE SEQUENCE [LARGE SCALE GENOMIC DNA]</scope>
    <source>
        <strain evidence="6 7">Meg1</strain>
    </source>
</reference>
<evidence type="ECO:0000256" key="2">
    <source>
        <dbReference type="ARBA" id="ARBA00023136"/>
    </source>
</evidence>
<dbReference type="PANTHER" id="PTHR30329:SF20">
    <property type="entry name" value="EXPORTED PROTEIN"/>
    <property type="match status" value="1"/>
</dbReference>
<feature type="transmembrane region" description="Helical" evidence="4">
    <location>
        <begin position="31"/>
        <end position="50"/>
    </location>
</feature>
<comment type="caution">
    <text evidence="6">The sequence shown here is derived from an EMBL/GenBank/DDBJ whole genome shotgun (WGS) entry which is preliminary data.</text>
</comment>
<dbReference type="SUPFAM" id="SSF103088">
    <property type="entry name" value="OmpA-like"/>
    <property type="match status" value="1"/>
</dbReference>
<dbReference type="PROSITE" id="PS51123">
    <property type="entry name" value="OMPA_2"/>
    <property type="match status" value="1"/>
</dbReference>
<dbReference type="CDD" id="cd07185">
    <property type="entry name" value="OmpA_C-like"/>
    <property type="match status" value="1"/>
</dbReference>
<dbReference type="RefSeq" id="WP_023046230.1">
    <property type="nucleotide sequence ID" value="NZ_CAWLUD010000069.1"/>
</dbReference>
<dbReference type="InterPro" id="IPR006664">
    <property type="entry name" value="OMP_bac"/>
</dbReference>
<evidence type="ECO:0000313" key="6">
    <source>
        <dbReference type="EMBL" id="KER01781.1"/>
    </source>
</evidence>